<feature type="transmembrane region" description="Helical" evidence="1">
    <location>
        <begin position="332"/>
        <end position="355"/>
    </location>
</feature>
<name>A0ABX4YGM8_9LEPT</name>
<organism evidence="2 3">
    <name type="scientific">Leptospira inadai serovar Lyme</name>
    <dbReference type="NCBI Taxonomy" id="293084"/>
    <lineage>
        <taxon>Bacteria</taxon>
        <taxon>Pseudomonadati</taxon>
        <taxon>Spirochaetota</taxon>
        <taxon>Spirochaetia</taxon>
        <taxon>Leptospirales</taxon>
        <taxon>Leptospiraceae</taxon>
        <taxon>Leptospira</taxon>
    </lineage>
</organism>
<feature type="transmembrane region" description="Helical" evidence="1">
    <location>
        <begin position="996"/>
        <end position="1023"/>
    </location>
</feature>
<dbReference type="Gene3D" id="1.20.1640.10">
    <property type="entry name" value="Multidrug efflux transporter AcrB transmembrane domain"/>
    <property type="match status" value="2"/>
</dbReference>
<keyword evidence="1" id="KW-0472">Membrane</keyword>
<feature type="transmembrane region" description="Helical" evidence="1">
    <location>
        <begin position="12"/>
        <end position="30"/>
    </location>
</feature>
<dbReference type="SUPFAM" id="SSF82866">
    <property type="entry name" value="Multidrug efflux transporter AcrB transmembrane domain"/>
    <property type="match status" value="2"/>
</dbReference>
<dbReference type="Proteomes" id="UP000094669">
    <property type="component" value="Unassembled WGS sequence"/>
</dbReference>
<feature type="transmembrane region" description="Helical" evidence="1">
    <location>
        <begin position="890"/>
        <end position="913"/>
    </location>
</feature>
<accession>A0ABX4YGM8</accession>
<keyword evidence="1" id="KW-1133">Transmembrane helix</keyword>
<feature type="transmembrane region" description="Helical" evidence="1">
    <location>
        <begin position="532"/>
        <end position="552"/>
    </location>
</feature>
<keyword evidence="3" id="KW-1185">Reference proteome</keyword>
<protein>
    <submittedName>
        <fullName evidence="2">Acriflavin resistance protein</fullName>
    </submittedName>
</protein>
<keyword evidence="1" id="KW-0812">Transmembrane</keyword>
<evidence type="ECO:0000313" key="3">
    <source>
        <dbReference type="Proteomes" id="UP000094669"/>
    </source>
</evidence>
<dbReference type="PANTHER" id="PTHR32063:SF0">
    <property type="entry name" value="SWARMING MOTILITY PROTEIN SWRC"/>
    <property type="match status" value="1"/>
</dbReference>
<dbReference type="SUPFAM" id="SSF82714">
    <property type="entry name" value="Multidrug efflux transporter AcrB TolC docking domain, DN and DC subdomains"/>
    <property type="match status" value="2"/>
</dbReference>
<proteinExistence type="predicted"/>
<evidence type="ECO:0000256" key="1">
    <source>
        <dbReference type="SAM" id="Phobius"/>
    </source>
</evidence>
<feature type="transmembrane region" description="Helical" evidence="1">
    <location>
        <begin position="430"/>
        <end position="454"/>
    </location>
</feature>
<sequence>MKPIIRFCISRRITVAMIWIAFSLFGGIALTKIKLNLMPEFRFPKITILVSYPNASPEEVETLITKPLTDSVGTIGGLEKINSESLEGAALITLQFESNITIDYAIIEVRERIDLIRDFLPQDASRPVVTRFDPSSSAFQEIVFFPSKDMEKKELLSFIQDNVKVHLEKIEGLASVQLSGGFTKEISVEIDPDRMNSFGISILDVRRAIQSTNINFPAGSLPFGKKDLLIRATGEYESPTEIGETFAGGSGQGGPVKIGSFANIHTGYKERTGIARYNGNECVVAYLYKESGKNSVEISEKVKEEIKEINERFGKDLKAEIVYDESKFIKDAISGVSSSLISGAILAFLVLVFLLRNVKSPLILLTVIPVSLLTTFLFFYLFHISLNMMSLGGLALGIGMLFDTSNVVFSSIERNLSRGKEIDEAAEIGTLEVTGSVISATLTTVIVFLPIIFLKSIVGIVFAEMALAITISLLVSLLASLTIIPMLTSVLYKITLESDFLNRFIFVRSEKIYLFTLKSYERNLNYYLDHPLKLLLIVGVLFLISIQFLPLVTREFVPSVDTGEFSIHVETQKGSNLEATSEIVNSIETKLLNSESVKSVISRIGYEEDSLAGKNNREASSNRATLRVLLKENTKISTPDFMNQFRPKLNLGEDTKLIFENSGDILSSILSTEESKLKIEILGEDLKTLHDIGEGLSKKISNIPGIKDVRESITEKQVEYSIKFDPIKSSHVNITNEYLSNYLKLANHGSLVTKIRVKNKNVNVRLSVKKSDLDSLEKVLRMGLKTPSGELILVSEISKIEEIIAPTSILRSGNSIVNLVKADISQNLTNSGIEKVGEIIQAFPVPPGYKIQFSGEKENIEKSFKELTFAFILATLLIYMLLASQFESLVYSLVMICTIPLMFIGTFPALFLFGKSLNVSSFMGIVLLLGVVVDNAALYFEYVHLLSKEEIPLKKVIVDSGKIVLRPILMNNSTTILGLLPIMLELSKGTEFQSPMAIVVVVGLFASFFFSLYLIPILFFQLLKNKKAL</sequence>
<feature type="transmembrane region" description="Helical" evidence="1">
    <location>
        <begin position="867"/>
        <end position="883"/>
    </location>
</feature>
<dbReference type="InterPro" id="IPR027463">
    <property type="entry name" value="AcrB_DN_DC_subdom"/>
</dbReference>
<feature type="transmembrane region" description="Helical" evidence="1">
    <location>
        <begin position="919"/>
        <end position="942"/>
    </location>
</feature>
<reference evidence="2" key="1">
    <citation type="submission" date="2018-01" db="EMBL/GenBank/DDBJ databases">
        <title>Genomic characterization of Leptospira inadai serogroup Lyme isolated from captured rat in Brazil and comparative analysis with human reference strain.</title>
        <authorList>
            <person name="Moreno L.Z."/>
            <person name="Loureiro A.P."/>
            <person name="Miraglia F."/>
            <person name="Kremer F.S."/>
            <person name="Eslabao M.R."/>
            <person name="Dellagostin O.A."/>
            <person name="Lilenbaum W."/>
            <person name="Moreno A.M."/>
        </authorList>
    </citation>
    <scope>NUCLEOTIDE SEQUENCE [LARGE SCALE GENOMIC DNA]</scope>
    <source>
        <strain evidence="2">M34/99</strain>
    </source>
</reference>
<feature type="transmembrane region" description="Helical" evidence="1">
    <location>
        <begin position="388"/>
        <end position="409"/>
    </location>
</feature>
<dbReference type="RefSeq" id="WP_103186220.1">
    <property type="nucleotide sequence ID" value="NZ_MCRM02000015.1"/>
</dbReference>
<dbReference type="Gene3D" id="3.30.70.1440">
    <property type="entry name" value="Multidrug efflux transporter AcrB pore domain"/>
    <property type="match status" value="1"/>
</dbReference>
<dbReference type="PANTHER" id="PTHR32063">
    <property type="match status" value="1"/>
</dbReference>
<dbReference type="EMBL" id="MCRM02000015">
    <property type="protein sequence ID" value="PNV74325.1"/>
    <property type="molecule type" value="Genomic_DNA"/>
</dbReference>
<dbReference type="PRINTS" id="PR00702">
    <property type="entry name" value="ACRIFLAVINRP"/>
</dbReference>
<dbReference type="InterPro" id="IPR001036">
    <property type="entry name" value="Acrflvin-R"/>
</dbReference>
<feature type="transmembrane region" description="Helical" evidence="1">
    <location>
        <begin position="362"/>
        <end position="382"/>
    </location>
</feature>
<feature type="transmembrane region" description="Helical" evidence="1">
    <location>
        <begin position="460"/>
        <end position="484"/>
    </location>
</feature>
<gene>
    <name evidence="2" type="ORF">BES34_014155</name>
</gene>
<dbReference type="Gene3D" id="3.30.70.1430">
    <property type="entry name" value="Multidrug efflux transporter AcrB pore domain"/>
    <property type="match status" value="2"/>
</dbReference>
<dbReference type="Gene3D" id="3.30.70.1320">
    <property type="entry name" value="Multidrug efflux transporter AcrB pore domain like"/>
    <property type="match status" value="1"/>
</dbReference>
<dbReference type="Gene3D" id="3.30.2090.10">
    <property type="entry name" value="Multidrug efflux transporter AcrB TolC docking domain, DN and DC subdomains"/>
    <property type="match status" value="2"/>
</dbReference>
<evidence type="ECO:0000313" key="2">
    <source>
        <dbReference type="EMBL" id="PNV74325.1"/>
    </source>
</evidence>
<feature type="transmembrane region" description="Helical" evidence="1">
    <location>
        <begin position="963"/>
        <end position="984"/>
    </location>
</feature>
<dbReference type="Pfam" id="PF00873">
    <property type="entry name" value="ACR_tran"/>
    <property type="match status" value="1"/>
</dbReference>
<comment type="caution">
    <text evidence="2">The sequence shown here is derived from an EMBL/GenBank/DDBJ whole genome shotgun (WGS) entry which is preliminary data.</text>
</comment>
<dbReference type="SUPFAM" id="SSF82693">
    <property type="entry name" value="Multidrug efflux transporter AcrB pore domain, PN1, PN2, PC1 and PC2 subdomains"/>
    <property type="match status" value="3"/>
</dbReference>